<dbReference type="SUPFAM" id="SSF56672">
    <property type="entry name" value="DNA/RNA polymerases"/>
    <property type="match status" value="1"/>
</dbReference>
<dbReference type="InterPro" id="IPR000477">
    <property type="entry name" value="RT_dom"/>
</dbReference>
<dbReference type="Proteomes" id="UP000479190">
    <property type="component" value="Unassembled WGS sequence"/>
</dbReference>
<evidence type="ECO:0000313" key="4">
    <source>
        <dbReference type="Proteomes" id="UP000479190"/>
    </source>
</evidence>
<dbReference type="SUPFAM" id="SSF56219">
    <property type="entry name" value="DNase I-like"/>
    <property type="match status" value="1"/>
</dbReference>
<feature type="domain" description="Reverse transcriptase" evidence="2">
    <location>
        <begin position="439"/>
        <end position="733"/>
    </location>
</feature>
<dbReference type="GO" id="GO:0071897">
    <property type="term" value="P:DNA biosynthetic process"/>
    <property type="evidence" value="ECO:0007669"/>
    <property type="project" value="UniProtKB-ARBA"/>
</dbReference>
<dbReference type="PROSITE" id="PS50878">
    <property type="entry name" value="RT_POL"/>
    <property type="match status" value="1"/>
</dbReference>
<protein>
    <recommendedName>
        <fullName evidence="2">Reverse transcriptase domain-containing protein</fullName>
    </recommendedName>
</protein>
<feature type="region of interest" description="Disordered" evidence="1">
    <location>
        <begin position="1"/>
        <end position="25"/>
    </location>
</feature>
<sequence length="749" mass="81866">APQQAEAARPNLAHQSSKARHFHRRVHHRPDAIVIKTNGSTSYADILKTLKGEGSLQQTVGSSVHNIRRSASGALVLQLKKGVENVSTLGAEIEKVLGPVATASARQHTSSIEIKDLDECVDEAEIATALGALLGVPVSQAAVKSLRRAYAGTRVAVVALPDERTGGLTALKLRPHTDRLGGAAESVVEERPSAATSCWCPGHVSANCKGTPTAPSSVFAAPKKGHKARDCKSSPVCVLCRERRAVRCRPWSQVHEPDLPSCPEDIPSPPMMRILQLNLIITARAAQDLLSQTMREQRINVAIVCDQYKNLDPPYTWLADANNQAAIWVHGGTIVQERPAGAHAFFTWARISGIYFFSVYAPPRLADVEFSALLTNIVEEAQGKRHTHRRGDFKRLVYGVGIAVKQELRATTLLDALAPLDAVLLKHRHPNIFLQVYTACLRSGIFPSCWKRQRLVLLPKPGKPAEEPSSYRPLCMLDTAGKILEKIIRDRLEVITESPEGLSDHQYGFRKGRSTTNAIENVIAVARQAVEGKRWHRGTKKYCAVVTLDVKNAFNSARWNNILTALRRLHTPEYLLRIINSYFSASVLDYSTDDGPESTESQRGVPQGSVLGPIPCGTSCMTLFCASGSGAMLRVRPSSPNRQRKGSKSGWSPREDHAPNTGGPRSSRRKLYAHVVDSILLYGAPIWSGAAEDAQAYIRQAESVHRRALPASDQRAVRISHMTRRTLWPASLVGFASGRACSHSPAPPL</sequence>
<dbReference type="InterPro" id="IPR043502">
    <property type="entry name" value="DNA/RNA_pol_sf"/>
</dbReference>
<dbReference type="EMBL" id="CADCXV010000500">
    <property type="protein sequence ID" value="CAB0030533.1"/>
    <property type="molecule type" value="Genomic_DNA"/>
</dbReference>
<dbReference type="OrthoDB" id="7699172at2759"/>
<accession>A0A6H5HZ44</accession>
<gene>
    <name evidence="3" type="ORF">TBRA_LOCUS2531</name>
</gene>
<name>A0A6H5HZ44_9HYME</name>
<dbReference type="CDD" id="cd01650">
    <property type="entry name" value="RT_nLTR_like"/>
    <property type="match status" value="1"/>
</dbReference>
<dbReference type="Pfam" id="PF00078">
    <property type="entry name" value="RVT_1"/>
    <property type="match status" value="1"/>
</dbReference>
<organism evidence="3 4">
    <name type="scientific">Trichogramma brassicae</name>
    <dbReference type="NCBI Taxonomy" id="86971"/>
    <lineage>
        <taxon>Eukaryota</taxon>
        <taxon>Metazoa</taxon>
        <taxon>Ecdysozoa</taxon>
        <taxon>Arthropoda</taxon>
        <taxon>Hexapoda</taxon>
        <taxon>Insecta</taxon>
        <taxon>Pterygota</taxon>
        <taxon>Neoptera</taxon>
        <taxon>Endopterygota</taxon>
        <taxon>Hymenoptera</taxon>
        <taxon>Apocrita</taxon>
        <taxon>Proctotrupomorpha</taxon>
        <taxon>Chalcidoidea</taxon>
        <taxon>Trichogrammatidae</taxon>
        <taxon>Trichogramma</taxon>
    </lineage>
</organism>
<dbReference type="PANTHER" id="PTHR19446">
    <property type="entry name" value="REVERSE TRANSCRIPTASES"/>
    <property type="match status" value="1"/>
</dbReference>
<evidence type="ECO:0000259" key="2">
    <source>
        <dbReference type="PROSITE" id="PS50878"/>
    </source>
</evidence>
<feature type="region of interest" description="Disordered" evidence="1">
    <location>
        <begin position="635"/>
        <end position="668"/>
    </location>
</feature>
<reference evidence="3 4" key="1">
    <citation type="submission" date="2020-02" db="EMBL/GenBank/DDBJ databases">
        <authorList>
            <person name="Ferguson B K."/>
        </authorList>
    </citation>
    <scope>NUCLEOTIDE SEQUENCE [LARGE SCALE GENOMIC DNA]</scope>
</reference>
<evidence type="ECO:0000256" key="1">
    <source>
        <dbReference type="SAM" id="MobiDB-lite"/>
    </source>
</evidence>
<feature type="non-terminal residue" evidence="3">
    <location>
        <position position="1"/>
    </location>
</feature>
<keyword evidence="4" id="KW-1185">Reference proteome</keyword>
<dbReference type="InterPro" id="IPR036691">
    <property type="entry name" value="Endo/exonu/phosph_ase_sf"/>
</dbReference>
<evidence type="ECO:0000313" key="3">
    <source>
        <dbReference type="EMBL" id="CAB0030533.1"/>
    </source>
</evidence>
<dbReference type="AlphaFoldDB" id="A0A6H5HZ44"/>
<proteinExistence type="predicted"/>
<dbReference type="Gene3D" id="3.60.10.10">
    <property type="entry name" value="Endonuclease/exonuclease/phosphatase"/>
    <property type="match status" value="1"/>
</dbReference>